<evidence type="ECO:0000313" key="2">
    <source>
        <dbReference type="Proteomes" id="UP000076586"/>
    </source>
</evidence>
<dbReference type="Proteomes" id="UP000076586">
    <property type="component" value="Unassembled WGS sequence"/>
</dbReference>
<organism evidence="1 2">
    <name type="scientific">Paludibacter jiangxiensis</name>
    <dbReference type="NCBI Taxonomy" id="681398"/>
    <lineage>
        <taxon>Bacteria</taxon>
        <taxon>Pseudomonadati</taxon>
        <taxon>Bacteroidota</taxon>
        <taxon>Bacteroidia</taxon>
        <taxon>Bacteroidales</taxon>
        <taxon>Paludibacteraceae</taxon>
        <taxon>Paludibacter</taxon>
    </lineage>
</organism>
<accession>A0A161LG67</accession>
<name>A0A161LG67_9BACT</name>
<reference evidence="2" key="2">
    <citation type="journal article" date="2017" name="Genome Announc.">
        <title>Draft genome sequence of Paludibacter jiangxiensis NM7(T), a propionate-producing fermentative bacterium.</title>
        <authorList>
            <person name="Qiu Y.-L."/>
            <person name="Tourlousse D.M."/>
            <person name="Matsuura N."/>
            <person name="Ohashi A."/>
            <person name="Sekiguchi Y."/>
        </authorList>
    </citation>
    <scope>NUCLEOTIDE SEQUENCE [LARGE SCALE GENOMIC DNA]</scope>
    <source>
        <strain evidence="2">NM7</strain>
    </source>
</reference>
<dbReference type="AlphaFoldDB" id="A0A161LG67"/>
<protein>
    <submittedName>
        <fullName evidence="1">Uncharacterized protein</fullName>
    </submittedName>
</protein>
<dbReference type="STRING" id="681398.PJIAN_4906"/>
<dbReference type="RefSeq" id="WP_068706374.1">
    <property type="nucleotide sequence ID" value="NZ_BDCR01000004.1"/>
</dbReference>
<sequence length="117" mass="13042">MGNTFEHRALPKTIAEYNNLDETAKAELNNTNPELFQDLFLAKYAPKTHKQLYPNAAAATPAPSAAAVPYDVAPKDTPTTFSDLMQCGEAFLAQFREKQPAEYARLYKAEYGHAPKY</sequence>
<keyword evidence="2" id="KW-1185">Reference proteome</keyword>
<comment type="caution">
    <text evidence="1">The sequence shown here is derived from an EMBL/GenBank/DDBJ whole genome shotgun (WGS) entry which is preliminary data.</text>
</comment>
<reference evidence="2" key="1">
    <citation type="submission" date="2016-04" db="EMBL/GenBank/DDBJ databases">
        <title>Draft genome sequence of Paludibacter jiangxiensis strain NM7.</title>
        <authorList>
            <person name="Qiu Y."/>
            <person name="Matsuura N."/>
            <person name="Ohashi A."/>
            <person name="Tourlousse M.D."/>
            <person name="Sekiguchi Y."/>
        </authorList>
    </citation>
    <scope>NUCLEOTIDE SEQUENCE [LARGE SCALE GENOMIC DNA]</scope>
    <source>
        <strain evidence="2">NM7</strain>
    </source>
</reference>
<dbReference type="EMBL" id="BDCR01000004">
    <property type="protein sequence ID" value="GAT64355.1"/>
    <property type="molecule type" value="Genomic_DNA"/>
</dbReference>
<dbReference type="OrthoDB" id="1064922at2"/>
<proteinExistence type="predicted"/>
<gene>
    <name evidence="1" type="ORF">PJIAN_4906</name>
</gene>
<evidence type="ECO:0000313" key="1">
    <source>
        <dbReference type="EMBL" id="GAT64355.1"/>
    </source>
</evidence>